<reference evidence="1" key="1">
    <citation type="submission" date="2020-06" db="EMBL/GenBank/DDBJ databases">
        <authorList>
            <person name="Li T."/>
            <person name="Hu X."/>
            <person name="Zhang T."/>
            <person name="Song X."/>
            <person name="Zhang H."/>
            <person name="Dai N."/>
            <person name="Sheng W."/>
            <person name="Hou X."/>
            <person name="Wei L."/>
        </authorList>
    </citation>
    <scope>NUCLEOTIDE SEQUENCE</scope>
    <source>
        <strain evidence="1">G01</strain>
        <tissue evidence="1">Leaf</tissue>
    </source>
</reference>
<protein>
    <recommendedName>
        <fullName evidence="2">Resistance protein</fullName>
    </recommendedName>
</protein>
<name>A0AAW2K0B3_9LAMI</name>
<dbReference type="EMBL" id="JACGWK010000360">
    <property type="protein sequence ID" value="KAL0300305.1"/>
    <property type="molecule type" value="Genomic_DNA"/>
</dbReference>
<dbReference type="Gene3D" id="3.80.10.10">
    <property type="entry name" value="Ribonuclease Inhibitor"/>
    <property type="match status" value="1"/>
</dbReference>
<dbReference type="InterPro" id="IPR032675">
    <property type="entry name" value="LRR_dom_sf"/>
</dbReference>
<dbReference type="PANTHER" id="PTHR15140">
    <property type="entry name" value="TUBULIN-SPECIFIC CHAPERONE E"/>
    <property type="match status" value="1"/>
</dbReference>
<dbReference type="SUPFAM" id="SSF52047">
    <property type="entry name" value="RNI-like"/>
    <property type="match status" value="1"/>
</dbReference>
<gene>
    <name evidence="1" type="ORF">Sangu_3129400</name>
</gene>
<sequence>MERWRNNPQKMCFMCSKSGSQLEVVERIPNLKKLKIKYYSIYNGNGKCSGFCLENLAYLHKLESLSLSSFTHWEKVPPYEQFGCGAGGQMYIAFPDSLKKLNLDGAGIPWENATTLIGSLPNLEVLKLLRHAFFGWSGIQKKGNFLD</sequence>
<dbReference type="AlphaFoldDB" id="A0AAW2K0B3"/>
<evidence type="ECO:0000313" key="1">
    <source>
        <dbReference type="EMBL" id="KAL0300305.1"/>
    </source>
</evidence>
<comment type="caution">
    <text evidence="1">The sequence shown here is derived from an EMBL/GenBank/DDBJ whole genome shotgun (WGS) entry which is preliminary data.</text>
</comment>
<reference evidence="1" key="2">
    <citation type="journal article" date="2024" name="Plant">
        <title>Genomic evolution and insights into agronomic trait innovations of Sesamum species.</title>
        <authorList>
            <person name="Miao H."/>
            <person name="Wang L."/>
            <person name="Qu L."/>
            <person name="Liu H."/>
            <person name="Sun Y."/>
            <person name="Le M."/>
            <person name="Wang Q."/>
            <person name="Wei S."/>
            <person name="Zheng Y."/>
            <person name="Lin W."/>
            <person name="Duan Y."/>
            <person name="Cao H."/>
            <person name="Xiong S."/>
            <person name="Wang X."/>
            <person name="Wei L."/>
            <person name="Li C."/>
            <person name="Ma Q."/>
            <person name="Ju M."/>
            <person name="Zhao R."/>
            <person name="Li G."/>
            <person name="Mu C."/>
            <person name="Tian Q."/>
            <person name="Mei H."/>
            <person name="Zhang T."/>
            <person name="Gao T."/>
            <person name="Zhang H."/>
        </authorList>
    </citation>
    <scope>NUCLEOTIDE SEQUENCE</scope>
    <source>
        <strain evidence="1">G01</strain>
    </source>
</reference>
<proteinExistence type="predicted"/>
<dbReference type="PANTHER" id="PTHR15140:SF33">
    <property type="entry name" value="LATE BLIGHT RESISTANCE PROTEIN HOMOLOG R1A-3 ISOFORM X1"/>
    <property type="match status" value="1"/>
</dbReference>
<evidence type="ECO:0008006" key="2">
    <source>
        <dbReference type="Google" id="ProtNLM"/>
    </source>
</evidence>
<accession>A0AAW2K0B3</accession>
<organism evidence="1">
    <name type="scientific">Sesamum angustifolium</name>
    <dbReference type="NCBI Taxonomy" id="2727405"/>
    <lineage>
        <taxon>Eukaryota</taxon>
        <taxon>Viridiplantae</taxon>
        <taxon>Streptophyta</taxon>
        <taxon>Embryophyta</taxon>
        <taxon>Tracheophyta</taxon>
        <taxon>Spermatophyta</taxon>
        <taxon>Magnoliopsida</taxon>
        <taxon>eudicotyledons</taxon>
        <taxon>Gunneridae</taxon>
        <taxon>Pentapetalae</taxon>
        <taxon>asterids</taxon>
        <taxon>lamiids</taxon>
        <taxon>Lamiales</taxon>
        <taxon>Pedaliaceae</taxon>
        <taxon>Sesamum</taxon>
    </lineage>
</organism>